<accession>A0A8J8P0F2</accession>
<protein>
    <submittedName>
        <fullName evidence="1">Uncharacterized protein</fullName>
    </submittedName>
</protein>
<proteinExistence type="predicted"/>
<keyword evidence="2" id="KW-1185">Reference proteome</keyword>
<comment type="caution">
    <text evidence="1">The sequence shown here is derived from an EMBL/GenBank/DDBJ whole genome shotgun (WGS) entry which is preliminary data.</text>
</comment>
<dbReference type="EMBL" id="RRYP01003644">
    <property type="protein sequence ID" value="TNV83620.1"/>
    <property type="molecule type" value="Genomic_DNA"/>
</dbReference>
<sequence length="126" mass="14028">MCARQSITPGSSRQLQSIVSDLVAVAYLIKISNVCLQFQMVSFSNLRGVSLLENLAISWSLFSKSNSKHLTEEGSSQIVQLKLLVDVKVIFVGLNFLKIFIQCATILIEQKCTLPLSRSKHQLRST</sequence>
<gene>
    <name evidence="1" type="ORF">FGO68_gene7673</name>
</gene>
<organism evidence="1 2">
    <name type="scientific">Halteria grandinella</name>
    <dbReference type="NCBI Taxonomy" id="5974"/>
    <lineage>
        <taxon>Eukaryota</taxon>
        <taxon>Sar</taxon>
        <taxon>Alveolata</taxon>
        <taxon>Ciliophora</taxon>
        <taxon>Intramacronucleata</taxon>
        <taxon>Spirotrichea</taxon>
        <taxon>Stichotrichia</taxon>
        <taxon>Sporadotrichida</taxon>
        <taxon>Halteriidae</taxon>
        <taxon>Halteria</taxon>
    </lineage>
</organism>
<dbReference type="Proteomes" id="UP000785679">
    <property type="component" value="Unassembled WGS sequence"/>
</dbReference>
<evidence type="ECO:0000313" key="2">
    <source>
        <dbReference type="Proteomes" id="UP000785679"/>
    </source>
</evidence>
<dbReference type="AlphaFoldDB" id="A0A8J8P0F2"/>
<name>A0A8J8P0F2_HALGN</name>
<reference evidence="1" key="1">
    <citation type="submission" date="2019-06" db="EMBL/GenBank/DDBJ databases">
        <authorList>
            <person name="Zheng W."/>
        </authorList>
    </citation>
    <scope>NUCLEOTIDE SEQUENCE</scope>
    <source>
        <strain evidence="1">QDHG01</strain>
    </source>
</reference>
<evidence type="ECO:0000313" key="1">
    <source>
        <dbReference type="EMBL" id="TNV83620.1"/>
    </source>
</evidence>